<comment type="subcellular location">
    <subcellularLocation>
        <location evidence="11">Cytoplasm</location>
    </subcellularLocation>
</comment>
<evidence type="ECO:0000313" key="14">
    <source>
        <dbReference type="EMBL" id="PSJ30791.1"/>
    </source>
</evidence>
<keyword evidence="2 11" id="KW-0690">Ribosome biogenesis</keyword>
<evidence type="ECO:0000256" key="3">
    <source>
        <dbReference type="ARBA" id="ARBA00022552"/>
    </source>
</evidence>
<keyword evidence="3 11" id="KW-0698">rRNA processing</keyword>
<name>A0A2P7PYK0_9FIRM</name>
<dbReference type="Pfam" id="PF01751">
    <property type="entry name" value="Toprim"/>
    <property type="match status" value="1"/>
</dbReference>
<evidence type="ECO:0000256" key="7">
    <source>
        <dbReference type="ARBA" id="ARBA00022759"/>
    </source>
</evidence>
<dbReference type="HAMAP" id="MF_01469">
    <property type="entry name" value="RNase_M5"/>
    <property type="match status" value="1"/>
</dbReference>
<evidence type="ECO:0000256" key="5">
    <source>
        <dbReference type="ARBA" id="ARBA00022723"/>
    </source>
</evidence>
<evidence type="ECO:0000256" key="1">
    <source>
        <dbReference type="ARBA" id="ARBA00022490"/>
    </source>
</evidence>
<organism evidence="14 15">
    <name type="scientific">Peptostreptococcus russellii</name>
    <dbReference type="NCBI Taxonomy" id="215200"/>
    <lineage>
        <taxon>Bacteria</taxon>
        <taxon>Bacillati</taxon>
        <taxon>Bacillota</taxon>
        <taxon>Clostridia</taxon>
        <taxon>Peptostreptococcales</taxon>
        <taxon>Peptostreptococcaceae</taxon>
        <taxon>Peptostreptococcus</taxon>
    </lineage>
</organism>
<keyword evidence="1 11" id="KW-0963">Cytoplasm</keyword>
<dbReference type="CDD" id="cd01027">
    <property type="entry name" value="TOPRIM_RNase_M5_like"/>
    <property type="match status" value="1"/>
</dbReference>
<dbReference type="PROSITE" id="PS50880">
    <property type="entry name" value="TOPRIM"/>
    <property type="match status" value="1"/>
</dbReference>
<dbReference type="InterPro" id="IPR006171">
    <property type="entry name" value="TOPRIM_dom"/>
</dbReference>
<feature type="domain" description="Toprim" evidence="13">
    <location>
        <begin position="3"/>
        <end position="86"/>
    </location>
</feature>
<keyword evidence="6 11" id="KW-0699">rRNA-binding</keyword>
<keyword evidence="4 11" id="KW-0540">Nuclease</keyword>
<evidence type="ECO:0000259" key="13">
    <source>
        <dbReference type="PROSITE" id="PS50880"/>
    </source>
</evidence>
<dbReference type="NCBIfam" id="TIGR00334">
    <property type="entry name" value="5S_RNA_mat_M5"/>
    <property type="match status" value="1"/>
</dbReference>
<keyword evidence="8 11" id="KW-0378">Hydrolase</keyword>
<keyword evidence="9" id="KW-0460">Magnesium</keyword>
<protein>
    <recommendedName>
        <fullName evidence="11 12">Ribonuclease M5</fullName>
        <ecNumber evidence="11 12">3.1.26.8</ecNumber>
    </recommendedName>
    <alternativeName>
        <fullName evidence="11">RNase M5</fullName>
    </alternativeName>
    <alternativeName>
        <fullName evidence="11">Ribosomal RNA terminal maturase M5</fullName>
    </alternativeName>
</protein>
<evidence type="ECO:0000256" key="9">
    <source>
        <dbReference type="ARBA" id="ARBA00022842"/>
    </source>
</evidence>
<evidence type="ECO:0000256" key="8">
    <source>
        <dbReference type="ARBA" id="ARBA00022801"/>
    </source>
</evidence>
<evidence type="ECO:0000256" key="6">
    <source>
        <dbReference type="ARBA" id="ARBA00022730"/>
    </source>
</evidence>
<gene>
    <name evidence="11" type="primary">rnmV</name>
    <name evidence="14" type="ORF">UF10_07945</name>
</gene>
<keyword evidence="10 11" id="KW-0694">RNA-binding</keyword>
<dbReference type="EC" id="3.1.26.8" evidence="11 12"/>
<evidence type="ECO:0000256" key="4">
    <source>
        <dbReference type="ARBA" id="ARBA00022722"/>
    </source>
</evidence>
<proteinExistence type="inferred from homology"/>
<dbReference type="InterPro" id="IPR034141">
    <property type="entry name" value="TOPRIM_RNase_M5-like"/>
</dbReference>
<sequence>MIKEVIVVEGRDDITAVKRALDCELIATGGFGFPKGVMERIKTAQKKKGVIIFTDPDFAGEKIRKTISAQIPECKHAFLPREEAIKDEDIGIENASPESILAALEMVRTETKDERNEFSQRDLVKYGLLGGENSSEKRDLVGRQLGIGYGNSKQFLNRLNHYGVTREEFESAVDKILV</sequence>
<dbReference type="PANTHER" id="PTHR39156:SF1">
    <property type="entry name" value="RIBONUCLEASE M5"/>
    <property type="match status" value="1"/>
</dbReference>
<dbReference type="Pfam" id="PF13331">
    <property type="entry name" value="DUF4093"/>
    <property type="match status" value="1"/>
</dbReference>
<comment type="function">
    <text evidence="11">Required for correct processing of both the 5' and 3' ends of 5S rRNA precursor. Cleaves both sides of a double-stranded region yielding mature 5S rRNA in one step.</text>
</comment>
<dbReference type="GO" id="GO:0046872">
    <property type="term" value="F:metal ion binding"/>
    <property type="evidence" value="ECO:0007669"/>
    <property type="project" value="UniProtKB-KW"/>
</dbReference>
<reference evidence="14" key="1">
    <citation type="thesis" date="2015" institute="Rutgers" country="The State University of New Jersey, 14 College Farm Rd., New Brunswick, NJ, USA">
        <title>Ammonia toxicity in bacteria and its implications for treatment of and resource recovery from highly nitrogenous organic wastes.</title>
        <authorList>
            <person name="Luther A.K."/>
        </authorList>
    </citation>
    <scope>NUCLEOTIDE SEQUENCE</scope>
    <source>
        <strain evidence="14">RT-10B</strain>
    </source>
</reference>
<evidence type="ECO:0000313" key="15">
    <source>
        <dbReference type="Proteomes" id="UP000241434"/>
    </source>
</evidence>
<evidence type="ECO:0000256" key="10">
    <source>
        <dbReference type="ARBA" id="ARBA00022884"/>
    </source>
</evidence>
<evidence type="ECO:0000256" key="12">
    <source>
        <dbReference type="NCBIfam" id="TIGR00334"/>
    </source>
</evidence>
<dbReference type="PANTHER" id="PTHR39156">
    <property type="entry name" value="RIBONUCLEASE M5"/>
    <property type="match status" value="1"/>
</dbReference>
<comment type="catalytic activity">
    <reaction evidence="11">
        <text>Endonucleolytic cleavage of RNA, removing 21 and 42 nucleotides, respectively, from the 5'- and 3'-termini of a 5S-rRNA precursor.</text>
        <dbReference type="EC" id="3.1.26.8"/>
    </reaction>
</comment>
<keyword evidence="7 11" id="KW-0255">Endonuclease</keyword>
<dbReference type="InterPro" id="IPR004466">
    <property type="entry name" value="RNase_M5"/>
</dbReference>
<dbReference type="GO" id="GO:0019843">
    <property type="term" value="F:rRNA binding"/>
    <property type="evidence" value="ECO:0007669"/>
    <property type="project" value="UniProtKB-KW"/>
</dbReference>
<dbReference type="SMART" id="SM00493">
    <property type="entry name" value="TOPRIM"/>
    <property type="match status" value="1"/>
</dbReference>
<dbReference type="InterPro" id="IPR025156">
    <property type="entry name" value="RNase_M5_C"/>
</dbReference>
<dbReference type="GO" id="GO:0005737">
    <property type="term" value="C:cytoplasm"/>
    <property type="evidence" value="ECO:0007669"/>
    <property type="project" value="UniProtKB-SubCell"/>
</dbReference>
<dbReference type="EMBL" id="JYGE01000007">
    <property type="protein sequence ID" value="PSJ30791.1"/>
    <property type="molecule type" value="Genomic_DNA"/>
</dbReference>
<accession>A0A2P7PYK0</accession>
<keyword evidence="15" id="KW-1185">Reference proteome</keyword>
<dbReference type="GO" id="GO:0006364">
    <property type="term" value="P:rRNA processing"/>
    <property type="evidence" value="ECO:0007669"/>
    <property type="project" value="UniProtKB-UniRule"/>
</dbReference>
<evidence type="ECO:0000256" key="2">
    <source>
        <dbReference type="ARBA" id="ARBA00022517"/>
    </source>
</evidence>
<dbReference type="OrthoDB" id="9791329at2"/>
<dbReference type="FunFam" id="3.40.1360.10:FF:000006">
    <property type="entry name" value="Ribonuclease M5"/>
    <property type="match status" value="1"/>
</dbReference>
<dbReference type="AlphaFoldDB" id="A0A2P7PYK0"/>
<comment type="similarity">
    <text evidence="11">Belongs to the ribonuclease M5 family.</text>
</comment>
<dbReference type="GO" id="GO:0043822">
    <property type="term" value="F:ribonuclease M5 activity"/>
    <property type="evidence" value="ECO:0007669"/>
    <property type="project" value="UniProtKB-UniRule"/>
</dbReference>
<keyword evidence="5" id="KW-0479">Metal-binding</keyword>
<dbReference type="Proteomes" id="UP000241434">
    <property type="component" value="Unassembled WGS sequence"/>
</dbReference>
<dbReference type="SUPFAM" id="SSF110455">
    <property type="entry name" value="Toprim domain"/>
    <property type="match status" value="1"/>
</dbReference>
<dbReference type="RefSeq" id="WP_106777279.1">
    <property type="nucleotide sequence ID" value="NZ_JYGE01000007.1"/>
</dbReference>
<evidence type="ECO:0000256" key="11">
    <source>
        <dbReference type="HAMAP-Rule" id="MF_01469"/>
    </source>
</evidence>
<comment type="caution">
    <text evidence="14">The sequence shown here is derived from an EMBL/GenBank/DDBJ whole genome shotgun (WGS) entry which is preliminary data.</text>
</comment>
<dbReference type="Gene3D" id="3.40.1360.10">
    <property type="match status" value="1"/>
</dbReference>